<evidence type="ECO:0000259" key="6">
    <source>
        <dbReference type="SMART" id="SM00478"/>
    </source>
</evidence>
<dbReference type="Pfam" id="PF00730">
    <property type="entry name" value="HhH-GPD"/>
    <property type="match status" value="1"/>
</dbReference>
<organism evidence="7 8">
    <name type="scientific">Fictibacillus norfolkensis</name>
    <dbReference type="NCBI Taxonomy" id="2762233"/>
    <lineage>
        <taxon>Bacteria</taxon>
        <taxon>Bacillati</taxon>
        <taxon>Bacillota</taxon>
        <taxon>Bacilli</taxon>
        <taxon>Bacillales</taxon>
        <taxon>Fictibacillaceae</taxon>
        <taxon>Fictibacillus</taxon>
    </lineage>
</organism>
<keyword evidence="8" id="KW-1185">Reference proteome</keyword>
<comment type="caution">
    <text evidence="7">The sequence shown here is derived from an EMBL/GenBank/DDBJ whole genome shotgun (WGS) entry which is preliminary data.</text>
</comment>
<dbReference type="SUPFAM" id="SSF48150">
    <property type="entry name" value="DNA-glycosylase"/>
    <property type="match status" value="1"/>
</dbReference>
<accession>A0ABR8SJH9</accession>
<dbReference type="RefSeq" id="WP_191753016.1">
    <property type="nucleotide sequence ID" value="NZ_JACSQM010000002.1"/>
</dbReference>
<feature type="domain" description="HhH-GPD" evidence="6">
    <location>
        <begin position="135"/>
        <end position="297"/>
    </location>
</feature>
<dbReference type="Gene3D" id="3.30.310.20">
    <property type="entry name" value="DNA-3-methyladenine glycosylase AlkA, N-terminal domain"/>
    <property type="match status" value="1"/>
</dbReference>
<dbReference type="InterPro" id="IPR051912">
    <property type="entry name" value="Alkylbase_DNA_Glycosylase/TA"/>
</dbReference>
<evidence type="ECO:0000256" key="1">
    <source>
        <dbReference type="ARBA" id="ARBA00000086"/>
    </source>
</evidence>
<evidence type="ECO:0000256" key="4">
    <source>
        <dbReference type="ARBA" id="ARBA00022801"/>
    </source>
</evidence>
<reference evidence="7 8" key="1">
    <citation type="submission" date="2020-08" db="EMBL/GenBank/DDBJ databases">
        <title>A Genomic Blueprint of the Chicken Gut Microbiome.</title>
        <authorList>
            <person name="Gilroy R."/>
            <person name="Ravi A."/>
            <person name="Getino M."/>
            <person name="Pursley I."/>
            <person name="Horton D.L."/>
            <person name="Alikhan N.-F."/>
            <person name="Baker D."/>
            <person name="Gharbi K."/>
            <person name="Hall N."/>
            <person name="Watson M."/>
            <person name="Adriaenssens E.M."/>
            <person name="Foster-Nyarko E."/>
            <person name="Jarju S."/>
            <person name="Secka A."/>
            <person name="Antonio M."/>
            <person name="Oren A."/>
            <person name="Chaudhuri R."/>
            <person name="La Ragione R.M."/>
            <person name="Hildebrand F."/>
            <person name="Pallen M.J."/>
        </authorList>
    </citation>
    <scope>NUCLEOTIDE SEQUENCE [LARGE SCALE GENOMIC DNA]</scope>
    <source>
        <strain evidence="7 8">Sa2CUA10</strain>
    </source>
</reference>
<dbReference type="InterPro" id="IPR012904">
    <property type="entry name" value="OGG_N"/>
</dbReference>
<dbReference type="InterPro" id="IPR003265">
    <property type="entry name" value="HhH-GPD_domain"/>
</dbReference>
<evidence type="ECO:0000313" key="7">
    <source>
        <dbReference type="EMBL" id="MBD7963641.1"/>
    </source>
</evidence>
<dbReference type="InterPro" id="IPR023170">
    <property type="entry name" value="HhH_base_excis_C"/>
</dbReference>
<dbReference type="CDD" id="cd00056">
    <property type="entry name" value="ENDO3c"/>
    <property type="match status" value="1"/>
</dbReference>
<dbReference type="InterPro" id="IPR037046">
    <property type="entry name" value="AlkA_N_sf"/>
</dbReference>
<dbReference type="SMART" id="SM00478">
    <property type="entry name" value="ENDO3c"/>
    <property type="match status" value="1"/>
</dbReference>
<dbReference type="Pfam" id="PF07934">
    <property type="entry name" value="OGG_N"/>
    <property type="match status" value="1"/>
</dbReference>
<sequence length="298" mass="34645">MRWTEELDGSLKIELPAEFSYSECLVFLERSPQEVLHHIHDKHIYKLIMVNAELILIKISYRVHVLVIEFPDREPLNKGKIVEFIENWFDLNQDLSLFYDAVSEDSLLQPLVKQYFGLRMIGIPDLFEALTWAIMGQQINLTFAYTLKQSLVESYGKKRVLHDKVYWVYPSPEIIASLQIENLRKLQFTTRKAEYVIGVAKEIVEGRLSKDVLRSSEDPARHLVSLRGIGPWTADYVLMKCLLKTDAFPVADVGLQNAVMKQLGSQQKPTVKELKKQAENWSGWEAYATFYLWRSLYE</sequence>
<dbReference type="Gene3D" id="1.10.1670.10">
    <property type="entry name" value="Helix-hairpin-Helix base-excision DNA repair enzymes (C-terminal)"/>
    <property type="match status" value="1"/>
</dbReference>
<evidence type="ECO:0000256" key="5">
    <source>
        <dbReference type="ARBA" id="ARBA00023204"/>
    </source>
</evidence>
<dbReference type="PANTHER" id="PTHR43003">
    <property type="entry name" value="DNA-3-METHYLADENINE GLYCOSYLASE"/>
    <property type="match status" value="1"/>
</dbReference>
<dbReference type="Proteomes" id="UP000603641">
    <property type="component" value="Unassembled WGS sequence"/>
</dbReference>
<dbReference type="EC" id="3.2.2.21" evidence="2"/>
<evidence type="ECO:0000313" key="8">
    <source>
        <dbReference type="Proteomes" id="UP000603641"/>
    </source>
</evidence>
<protein>
    <recommendedName>
        <fullName evidence="2">DNA-3-methyladenine glycosylase II</fullName>
        <ecNumber evidence="2">3.2.2.21</ecNumber>
    </recommendedName>
</protein>
<keyword evidence="3" id="KW-0227">DNA damage</keyword>
<comment type="catalytic activity">
    <reaction evidence="1">
        <text>Hydrolysis of alkylated DNA, releasing 3-methyladenine, 3-methylguanine, 7-methylguanine and 7-methyladenine.</text>
        <dbReference type="EC" id="3.2.2.21"/>
    </reaction>
</comment>
<evidence type="ECO:0000256" key="2">
    <source>
        <dbReference type="ARBA" id="ARBA00012000"/>
    </source>
</evidence>
<dbReference type="InterPro" id="IPR011257">
    <property type="entry name" value="DNA_glycosylase"/>
</dbReference>
<dbReference type="PANTHER" id="PTHR43003:SF12">
    <property type="entry name" value="DNA-3-METHYLADENINE GLYCOSYLASE"/>
    <property type="match status" value="1"/>
</dbReference>
<dbReference type="EMBL" id="JACSQM010000002">
    <property type="protein sequence ID" value="MBD7963641.1"/>
    <property type="molecule type" value="Genomic_DNA"/>
</dbReference>
<evidence type="ECO:0000256" key="3">
    <source>
        <dbReference type="ARBA" id="ARBA00022763"/>
    </source>
</evidence>
<keyword evidence="4" id="KW-0378">Hydrolase</keyword>
<name>A0ABR8SJH9_9BACL</name>
<dbReference type="Gene3D" id="1.10.340.30">
    <property type="entry name" value="Hypothetical protein, domain 2"/>
    <property type="match status" value="1"/>
</dbReference>
<keyword evidence="5" id="KW-0234">DNA repair</keyword>
<proteinExistence type="predicted"/>
<gene>
    <name evidence="7" type="ORF">H9648_06190</name>
</gene>